<dbReference type="CDD" id="cd10434">
    <property type="entry name" value="GIY-YIG_UvrC_Cho"/>
    <property type="match status" value="1"/>
</dbReference>
<dbReference type="InterPro" id="IPR004791">
    <property type="entry name" value="UvrC"/>
</dbReference>
<dbReference type="InterPro" id="IPR010994">
    <property type="entry name" value="RuvA_2-like"/>
</dbReference>
<dbReference type="Gene3D" id="3.40.1440.10">
    <property type="entry name" value="GIY-YIG endonuclease"/>
    <property type="match status" value="1"/>
</dbReference>
<accession>A0A2T0XSK6</accession>
<feature type="domain" description="GIY-YIG" evidence="8">
    <location>
        <begin position="21"/>
        <end position="99"/>
    </location>
</feature>
<dbReference type="GO" id="GO:0009380">
    <property type="term" value="C:excinuclease repair complex"/>
    <property type="evidence" value="ECO:0007669"/>
    <property type="project" value="InterPro"/>
</dbReference>
<dbReference type="Pfam" id="PF14520">
    <property type="entry name" value="HHH_5"/>
    <property type="match status" value="1"/>
</dbReference>
<dbReference type="PROSITE" id="PS50165">
    <property type="entry name" value="UVRC"/>
    <property type="match status" value="1"/>
</dbReference>
<comment type="subunit">
    <text evidence="7">Interacts with UvrB in an incision complex.</text>
</comment>
<comment type="function">
    <text evidence="7">The UvrABC repair system catalyzes the recognition and processing of DNA lesions. UvrC both incises the 5' and 3' sides of the lesion. The N-terminal half is responsible for the 3' incision and the C-terminal half is responsible for the 5' incision.</text>
</comment>
<dbReference type="GO" id="GO:0009432">
    <property type="term" value="P:SOS response"/>
    <property type="evidence" value="ECO:0007669"/>
    <property type="project" value="UniProtKB-UniRule"/>
</dbReference>
<reference evidence="10 11" key="1">
    <citation type="submission" date="2018-07" db="EMBL/GenBank/DDBJ databases">
        <title>Freshwater and sediment microbial communities from various areas in North America, analyzing microbe dynamics in response to fracking.</title>
        <authorList>
            <person name="Lamendella R."/>
        </authorList>
    </citation>
    <scope>NUCLEOTIDE SEQUENCE [LARGE SCALE GENOMIC DNA]</scope>
    <source>
        <strain evidence="10 11">160A</strain>
    </source>
</reference>
<comment type="subcellular location">
    <subcellularLocation>
        <location evidence="7">Cytoplasm</location>
    </subcellularLocation>
</comment>
<dbReference type="InterPro" id="IPR038476">
    <property type="entry name" value="UvrC_RNase_H_dom_sf"/>
</dbReference>
<keyword evidence="1 7" id="KW-0963">Cytoplasm</keyword>
<dbReference type="InterPro" id="IPR001162">
    <property type="entry name" value="UvrC_RNase_H_dom"/>
</dbReference>
<dbReference type="PANTHER" id="PTHR30562:SF1">
    <property type="entry name" value="UVRABC SYSTEM PROTEIN C"/>
    <property type="match status" value="1"/>
</dbReference>
<evidence type="ECO:0000256" key="7">
    <source>
        <dbReference type="HAMAP-Rule" id="MF_00203"/>
    </source>
</evidence>
<dbReference type="GO" id="GO:0005737">
    <property type="term" value="C:cytoplasm"/>
    <property type="evidence" value="ECO:0007669"/>
    <property type="project" value="UniProtKB-SubCell"/>
</dbReference>
<dbReference type="SUPFAM" id="SSF46600">
    <property type="entry name" value="C-terminal UvrC-binding domain of UvrB"/>
    <property type="match status" value="1"/>
</dbReference>
<keyword evidence="3 7" id="KW-0228">DNA excision</keyword>
<keyword evidence="6 7" id="KW-0742">SOS response</keyword>
<dbReference type="GO" id="GO:0009381">
    <property type="term" value="F:excinuclease ABC activity"/>
    <property type="evidence" value="ECO:0007669"/>
    <property type="project" value="UniProtKB-UniRule"/>
</dbReference>
<dbReference type="InterPro" id="IPR036876">
    <property type="entry name" value="UVR_dom_sf"/>
</dbReference>
<name>A0A2T0XSK6_9BACT</name>
<evidence type="ECO:0000259" key="8">
    <source>
        <dbReference type="PROSITE" id="PS50164"/>
    </source>
</evidence>
<keyword evidence="5 7" id="KW-0234">DNA repair</keyword>
<proteinExistence type="inferred from homology"/>
<dbReference type="Gene3D" id="3.30.420.340">
    <property type="entry name" value="UvrC, RNAse H endonuclease domain"/>
    <property type="match status" value="1"/>
</dbReference>
<dbReference type="SUPFAM" id="SSF82771">
    <property type="entry name" value="GIY-YIG endonuclease"/>
    <property type="match status" value="1"/>
</dbReference>
<dbReference type="FunFam" id="3.40.1440.10:FF:000001">
    <property type="entry name" value="UvrABC system protein C"/>
    <property type="match status" value="1"/>
</dbReference>
<dbReference type="HAMAP" id="MF_00203">
    <property type="entry name" value="UvrC"/>
    <property type="match status" value="1"/>
</dbReference>
<dbReference type="Proteomes" id="UP000252733">
    <property type="component" value="Unassembled WGS sequence"/>
</dbReference>
<comment type="similarity">
    <text evidence="7">Belongs to the UvrC family.</text>
</comment>
<evidence type="ECO:0000313" key="11">
    <source>
        <dbReference type="Proteomes" id="UP000252733"/>
    </source>
</evidence>
<evidence type="ECO:0000256" key="2">
    <source>
        <dbReference type="ARBA" id="ARBA00022763"/>
    </source>
</evidence>
<gene>
    <name evidence="7" type="primary">uvrC</name>
    <name evidence="10" type="ORF">DFO77_11682</name>
</gene>
<dbReference type="SMART" id="SM00465">
    <property type="entry name" value="GIYc"/>
    <property type="match status" value="1"/>
</dbReference>
<dbReference type="GO" id="GO:0006289">
    <property type="term" value="P:nucleotide-excision repair"/>
    <property type="evidence" value="ECO:0007669"/>
    <property type="project" value="UniProtKB-UniRule"/>
</dbReference>
<dbReference type="SUPFAM" id="SSF47781">
    <property type="entry name" value="RuvA domain 2-like"/>
    <property type="match status" value="1"/>
</dbReference>
<dbReference type="InterPro" id="IPR047296">
    <property type="entry name" value="GIY-YIG_UvrC_Cho"/>
</dbReference>
<dbReference type="InterPro" id="IPR035901">
    <property type="entry name" value="GIY-YIG_endonuc_sf"/>
</dbReference>
<feature type="domain" description="UvrC family homology region profile" evidence="9">
    <location>
        <begin position="342"/>
        <end position="483"/>
    </location>
</feature>
<dbReference type="PROSITE" id="PS50164">
    <property type="entry name" value="GIY_YIG"/>
    <property type="match status" value="1"/>
</dbReference>
<dbReference type="PANTHER" id="PTHR30562">
    <property type="entry name" value="UVRC/OXIDOREDUCTASE"/>
    <property type="match status" value="1"/>
</dbReference>
<dbReference type="Pfam" id="PF01541">
    <property type="entry name" value="GIY-YIG"/>
    <property type="match status" value="1"/>
</dbReference>
<protein>
    <recommendedName>
        <fullName evidence="7">UvrABC system protein C</fullName>
        <shortName evidence="7">Protein UvrC</shortName>
    </recommendedName>
    <alternativeName>
        <fullName evidence="7">Excinuclease ABC subunit C</fullName>
    </alternativeName>
</protein>
<evidence type="ECO:0000256" key="6">
    <source>
        <dbReference type="ARBA" id="ARBA00023236"/>
    </source>
</evidence>
<dbReference type="OrthoDB" id="9804933at2"/>
<dbReference type="Pfam" id="PF08459">
    <property type="entry name" value="UvrC_RNaseH_dom"/>
    <property type="match status" value="1"/>
</dbReference>
<keyword evidence="4 7" id="KW-0267">Excision nuclease</keyword>
<organism evidence="10 11">
    <name type="scientific">Marinilabilia salmonicolor</name>
    <dbReference type="NCBI Taxonomy" id="989"/>
    <lineage>
        <taxon>Bacteria</taxon>
        <taxon>Pseudomonadati</taxon>
        <taxon>Bacteroidota</taxon>
        <taxon>Bacteroidia</taxon>
        <taxon>Marinilabiliales</taxon>
        <taxon>Marinilabiliaceae</taxon>
        <taxon>Marinilabilia</taxon>
    </lineage>
</organism>
<keyword evidence="2 7" id="KW-0227">DNA damage</keyword>
<dbReference type="RefSeq" id="WP_106151901.1">
    <property type="nucleotide sequence ID" value="NZ_PVTS01000002.1"/>
</dbReference>
<evidence type="ECO:0000256" key="5">
    <source>
        <dbReference type="ARBA" id="ARBA00023204"/>
    </source>
</evidence>
<dbReference type="STRING" id="1168289.GCA_000259075_00441"/>
<evidence type="ECO:0000256" key="1">
    <source>
        <dbReference type="ARBA" id="ARBA00022490"/>
    </source>
</evidence>
<comment type="caution">
    <text evidence="10">The sequence shown here is derived from an EMBL/GenBank/DDBJ whole genome shotgun (WGS) entry which is preliminary data.</text>
</comment>
<keyword evidence="11" id="KW-1185">Reference proteome</keyword>
<evidence type="ECO:0000256" key="4">
    <source>
        <dbReference type="ARBA" id="ARBA00022881"/>
    </source>
</evidence>
<sequence length="607" mass="70122">MAQKEDKRTSYLKSLIRVLPEGPGVYQYFDDTGKIIYVGKAKNLKKRVSSYFTKEPDNAKTRILVRKIRDIKHIVVNSEQDALLLENNLIKKYQPRYNVLLKDDKSFPWIVVRNEPFPRVYSTRQIVRDGSEYFGPYTSGMMVKTLIDLFRQLYFLRTCRHALTPENISKGKFKVCLEYHIGNCKGPCEGLQPESEYLEYIREIKNILKGNISSVMKYMKETMMKLAADYKFEEAEDVKKKLEILEGYKSKSTIVNPKINNVDVFSIVDDEKYAFVNFLKVVNGAIIQAHTIEYKKKLDEDVYTLLPMAIADIRERLHSNSREVIVPFEPDIDFEDVRFLVPKIGDKKKLLELSERNVKYYRLEKLKQIANQTKVPREARLLETTKKDLRLNQLPVHIECFDNSNIQGHFPVAACVVFKNGKPSKKDYRHFNIKTVVGPDDFASMEEVVFRRYSRLLNEGESLPQLIVIDGGKGQLGSAVKALRELKLDDRIAIIGIAKKLEEIFYPGDPVPLYLDKNSESLKLIQHLRNEAHRFGITFHRNKRSGAFLKSRLEEIPGVGPESIKKLLNQFGSAKGIEEASFQALTEIVGKNRAEKISEYFKNNQDR</sequence>
<dbReference type="EMBL" id="QPIZ01000016">
    <property type="protein sequence ID" value="RCW32015.1"/>
    <property type="molecule type" value="Genomic_DNA"/>
</dbReference>
<dbReference type="GO" id="GO:0003677">
    <property type="term" value="F:DNA binding"/>
    <property type="evidence" value="ECO:0007669"/>
    <property type="project" value="UniProtKB-UniRule"/>
</dbReference>
<dbReference type="Gene3D" id="1.10.150.20">
    <property type="entry name" value="5' to 3' exonuclease, C-terminal subdomain"/>
    <property type="match status" value="1"/>
</dbReference>
<dbReference type="NCBIfam" id="TIGR00194">
    <property type="entry name" value="uvrC"/>
    <property type="match status" value="1"/>
</dbReference>
<dbReference type="Pfam" id="PF22920">
    <property type="entry name" value="UvrC_RNaseH"/>
    <property type="match status" value="1"/>
</dbReference>
<evidence type="ECO:0000256" key="3">
    <source>
        <dbReference type="ARBA" id="ARBA00022769"/>
    </source>
</evidence>
<dbReference type="InterPro" id="IPR050066">
    <property type="entry name" value="UvrABC_protein_C"/>
</dbReference>
<dbReference type="AlphaFoldDB" id="A0A2T0XSK6"/>
<evidence type="ECO:0000259" key="9">
    <source>
        <dbReference type="PROSITE" id="PS50165"/>
    </source>
</evidence>
<dbReference type="InterPro" id="IPR000305">
    <property type="entry name" value="GIY-YIG_endonuc"/>
</dbReference>
<evidence type="ECO:0000313" key="10">
    <source>
        <dbReference type="EMBL" id="RCW32015.1"/>
    </source>
</evidence>